<sequence length="119" mass="13519">MKGRLHGVCGGIAGCDADWWLRGRVGMQSHARPILFLLPPSTQPRHTHFLVETRRKHQIRLDEQTDATLNMIEYFLGIMNKGGLESQMVSSNLQSLPVTIRENRFSIMKSKKSESDQKA</sequence>
<accession>A0AAV6W0P5</accession>
<evidence type="ECO:0000313" key="1">
    <source>
        <dbReference type="EMBL" id="KAG8201296.1"/>
    </source>
</evidence>
<reference evidence="1 2" key="1">
    <citation type="journal article" date="2022" name="Nat. Ecol. Evol.">
        <title>A masculinizing supergene underlies an exaggerated male reproductive morph in a spider.</title>
        <authorList>
            <person name="Hendrickx F."/>
            <person name="De Corte Z."/>
            <person name="Sonet G."/>
            <person name="Van Belleghem S.M."/>
            <person name="Kostlbacher S."/>
            <person name="Vangestel C."/>
        </authorList>
    </citation>
    <scope>NUCLEOTIDE SEQUENCE [LARGE SCALE GENOMIC DNA]</scope>
    <source>
        <strain evidence="1">W744_W776</strain>
    </source>
</reference>
<gene>
    <name evidence="1" type="ORF">JTE90_016778</name>
</gene>
<evidence type="ECO:0000313" key="2">
    <source>
        <dbReference type="Proteomes" id="UP000827092"/>
    </source>
</evidence>
<dbReference type="EMBL" id="JAFNEN010000006">
    <property type="protein sequence ID" value="KAG8201296.1"/>
    <property type="molecule type" value="Genomic_DNA"/>
</dbReference>
<dbReference type="AlphaFoldDB" id="A0AAV6W0P5"/>
<organism evidence="1 2">
    <name type="scientific">Oedothorax gibbosus</name>
    <dbReference type="NCBI Taxonomy" id="931172"/>
    <lineage>
        <taxon>Eukaryota</taxon>
        <taxon>Metazoa</taxon>
        <taxon>Ecdysozoa</taxon>
        <taxon>Arthropoda</taxon>
        <taxon>Chelicerata</taxon>
        <taxon>Arachnida</taxon>
        <taxon>Araneae</taxon>
        <taxon>Araneomorphae</taxon>
        <taxon>Entelegynae</taxon>
        <taxon>Araneoidea</taxon>
        <taxon>Linyphiidae</taxon>
        <taxon>Erigoninae</taxon>
        <taxon>Oedothorax</taxon>
    </lineage>
</organism>
<keyword evidence="2" id="KW-1185">Reference proteome</keyword>
<name>A0AAV6W0P5_9ARAC</name>
<dbReference type="PROSITE" id="PS51257">
    <property type="entry name" value="PROKAR_LIPOPROTEIN"/>
    <property type="match status" value="1"/>
</dbReference>
<proteinExistence type="predicted"/>
<dbReference type="Proteomes" id="UP000827092">
    <property type="component" value="Unassembled WGS sequence"/>
</dbReference>
<protein>
    <submittedName>
        <fullName evidence="1">Uncharacterized protein</fullName>
    </submittedName>
</protein>
<comment type="caution">
    <text evidence="1">The sequence shown here is derived from an EMBL/GenBank/DDBJ whole genome shotgun (WGS) entry which is preliminary data.</text>
</comment>